<evidence type="ECO:0000313" key="1">
    <source>
        <dbReference type="EMBL" id="EHO78147.1"/>
    </source>
</evidence>
<dbReference type="AlphaFoldDB" id="H1HEZ5"/>
<reference evidence="1 2" key="1">
    <citation type="submission" date="2011-12" db="EMBL/GenBank/DDBJ databases">
        <title>The Genome Sequence of Fusobacterium nucleatum subsp. animalis OT 420.</title>
        <authorList>
            <consortium name="The Broad Institute Genome Sequencing Platform"/>
            <person name="Earl A."/>
            <person name="Ward D."/>
            <person name="Feldgarden M."/>
            <person name="Gevers D."/>
            <person name="Izard J."/>
            <person name="Blanton J.M."/>
            <person name="Mathney J."/>
            <person name="Tanner A.C."/>
            <person name="Dewhirst F.E."/>
            <person name="Young S.K."/>
            <person name="Zeng Q."/>
            <person name="Gargeya S."/>
            <person name="Fitzgerald M."/>
            <person name="Haas B."/>
            <person name="Abouelleil A."/>
            <person name="Alvarado L."/>
            <person name="Arachchi H.M."/>
            <person name="Berlin A."/>
            <person name="Chapman S.B."/>
            <person name="Gearin G."/>
            <person name="Goldberg J."/>
            <person name="Griggs A."/>
            <person name="Gujja S."/>
            <person name="Hansen M."/>
            <person name="Heiman D."/>
            <person name="Howarth C."/>
            <person name="Larimer J."/>
            <person name="Lui A."/>
            <person name="MacDonald P.J.P."/>
            <person name="McCowen C."/>
            <person name="Montmayeur A."/>
            <person name="Murphy C."/>
            <person name="Neiman D."/>
            <person name="Pearson M."/>
            <person name="Priest M."/>
            <person name="Roberts A."/>
            <person name="Saif S."/>
            <person name="Shea T."/>
            <person name="Sisk P."/>
            <person name="Stolte C."/>
            <person name="Sykes S."/>
            <person name="Wortman J."/>
            <person name="Nusbaum C."/>
            <person name="Birren B."/>
        </authorList>
    </citation>
    <scope>NUCLEOTIDE SEQUENCE [LARGE SCALE GENOMIC DNA]</scope>
    <source>
        <strain evidence="2">F0419</strain>
    </source>
</reference>
<protein>
    <submittedName>
        <fullName evidence="1">Uncharacterized protein</fullName>
    </submittedName>
</protein>
<gene>
    <name evidence="1" type="ORF">HMPREF9942_01046</name>
</gene>
<name>H1HEZ5_9FUSO</name>
<organism evidence="1 2">
    <name type="scientific">Fusobacterium animalis F0419</name>
    <dbReference type="NCBI Taxonomy" id="999414"/>
    <lineage>
        <taxon>Bacteria</taxon>
        <taxon>Fusobacteriati</taxon>
        <taxon>Fusobacteriota</taxon>
        <taxon>Fusobacteriia</taxon>
        <taxon>Fusobacteriales</taxon>
        <taxon>Fusobacteriaceae</taxon>
        <taxon>Fusobacterium</taxon>
    </lineage>
</organism>
<accession>H1HEZ5</accession>
<evidence type="ECO:0000313" key="2">
    <source>
        <dbReference type="Proteomes" id="UP000004565"/>
    </source>
</evidence>
<dbReference type="Proteomes" id="UP000004565">
    <property type="component" value="Unassembled WGS sequence"/>
</dbReference>
<dbReference type="PATRIC" id="fig|999414.3.peg.1043"/>
<dbReference type="HOGENOM" id="CLU_213216_0_0_0"/>
<proteinExistence type="predicted"/>
<comment type="caution">
    <text evidence="1">The sequence shown here is derived from an EMBL/GenBank/DDBJ whole genome shotgun (WGS) entry which is preliminary data.</text>
</comment>
<dbReference type="EMBL" id="AGEH01000011">
    <property type="protein sequence ID" value="EHO78147.1"/>
    <property type="molecule type" value="Genomic_DNA"/>
</dbReference>
<sequence>MNYKEFRRRMAELTNLEREFIYSLTIEDAINFLKTIEI</sequence>